<dbReference type="EMBL" id="MT144284">
    <property type="protein sequence ID" value="QJA51708.1"/>
    <property type="molecule type" value="Genomic_DNA"/>
</dbReference>
<gene>
    <name evidence="1" type="ORF">TM448A02256_0008</name>
</gene>
<reference evidence="1" key="1">
    <citation type="submission" date="2020-03" db="EMBL/GenBank/DDBJ databases">
        <title>The deep terrestrial virosphere.</title>
        <authorList>
            <person name="Holmfeldt K."/>
            <person name="Nilsson E."/>
            <person name="Simone D."/>
            <person name="Lopez-Fernandez M."/>
            <person name="Wu X."/>
            <person name="de Brujin I."/>
            <person name="Lundin D."/>
            <person name="Andersson A."/>
            <person name="Bertilsson S."/>
            <person name="Dopson M."/>
        </authorList>
    </citation>
    <scope>NUCLEOTIDE SEQUENCE</scope>
    <source>
        <strain evidence="1">TM448A02256</strain>
    </source>
</reference>
<evidence type="ECO:0008006" key="2">
    <source>
        <dbReference type="Google" id="ProtNLM"/>
    </source>
</evidence>
<accession>A0A6H1ZW18</accession>
<protein>
    <recommendedName>
        <fullName evidence="2">VHS domain-containing protein</fullName>
    </recommendedName>
</protein>
<name>A0A6H1ZW18_9ZZZZ</name>
<organism evidence="1">
    <name type="scientific">viral metagenome</name>
    <dbReference type="NCBI Taxonomy" id="1070528"/>
    <lineage>
        <taxon>unclassified sequences</taxon>
        <taxon>metagenomes</taxon>
        <taxon>organismal metagenomes</taxon>
    </lineage>
</organism>
<proteinExistence type="predicted"/>
<sequence>MLNNFSIDEVTMMRFLQICVPSLDPDSWQNVLDACQSLCTARPRLNKNSVLKCLKQIFGDDYEEPVFLDERSSCGRKDGDL</sequence>
<dbReference type="AlphaFoldDB" id="A0A6H1ZW18"/>
<evidence type="ECO:0000313" key="1">
    <source>
        <dbReference type="EMBL" id="QJA51708.1"/>
    </source>
</evidence>